<dbReference type="AlphaFoldDB" id="A0AA37IHV9"/>
<comment type="caution">
    <text evidence="2">The sequence shown here is derived from an EMBL/GenBank/DDBJ whole genome shotgun (WGS) entry which is preliminary data.</text>
</comment>
<organism evidence="2 3">
    <name type="scientific">Caballeronia novacaledonica</name>
    <dbReference type="NCBI Taxonomy" id="1544861"/>
    <lineage>
        <taxon>Bacteria</taxon>
        <taxon>Pseudomonadati</taxon>
        <taxon>Pseudomonadota</taxon>
        <taxon>Betaproteobacteria</taxon>
        <taxon>Burkholderiales</taxon>
        <taxon>Burkholderiaceae</taxon>
        <taxon>Caballeronia</taxon>
    </lineage>
</organism>
<evidence type="ECO:0000256" key="1">
    <source>
        <dbReference type="SAM" id="MobiDB-lite"/>
    </source>
</evidence>
<feature type="region of interest" description="Disordered" evidence="1">
    <location>
        <begin position="1"/>
        <end position="21"/>
    </location>
</feature>
<dbReference type="Proteomes" id="UP001055111">
    <property type="component" value="Unassembled WGS sequence"/>
</dbReference>
<name>A0AA37IHV9_9BURK</name>
<evidence type="ECO:0000313" key="2">
    <source>
        <dbReference type="EMBL" id="GJH28953.1"/>
    </source>
</evidence>
<protein>
    <submittedName>
        <fullName evidence="2">Uncharacterized protein</fullName>
    </submittedName>
</protein>
<accession>A0AA37IHV9</accession>
<reference evidence="2" key="1">
    <citation type="submission" date="2022-09" db="EMBL/GenBank/DDBJ databases">
        <title>Isolation and characterization of 3-chlorobenzoate degrading bacteria from soils in Shizuoka.</title>
        <authorList>
            <person name="Ifat A."/>
            <person name="Ogawa N."/>
            <person name="Kimbara K."/>
            <person name="Moriuchi R."/>
            <person name="Dohra H."/>
            <person name="Shintani M."/>
        </authorList>
    </citation>
    <scope>NUCLEOTIDE SEQUENCE</scope>
    <source>
        <strain evidence="2">19CS4-2</strain>
    </source>
</reference>
<dbReference type="EMBL" id="BPUS01000018">
    <property type="protein sequence ID" value="GJH28953.1"/>
    <property type="molecule type" value="Genomic_DNA"/>
</dbReference>
<sequence>MSKRQAMCQMPVQTGRAGKVRGEAARIPASVEACGSRHESGDTWSSLLIDEWIRHRLRVIQLKQWRRGPTIYRELRALGHARCGATGGGEHPSLVA</sequence>
<evidence type="ECO:0000313" key="3">
    <source>
        <dbReference type="Proteomes" id="UP001055111"/>
    </source>
</evidence>
<gene>
    <name evidence="2" type="ORF">CBA19CS42_30575</name>
</gene>
<proteinExistence type="predicted"/>